<dbReference type="AlphaFoldDB" id="A0A2Z5Y179"/>
<evidence type="ECO:0000259" key="1">
    <source>
        <dbReference type="PROSITE" id="PS51819"/>
    </source>
</evidence>
<dbReference type="PANTHER" id="PTHR43279:SF1">
    <property type="entry name" value="CATECHOL-2,3-DIOXYGENASE"/>
    <property type="match status" value="1"/>
</dbReference>
<protein>
    <submittedName>
        <fullName evidence="2">Glyoxalase family protein</fullName>
    </submittedName>
</protein>
<gene>
    <name evidence="2" type="ORF">DAT561_0495</name>
</gene>
<evidence type="ECO:0000313" key="3">
    <source>
        <dbReference type="Proteomes" id="UP000269226"/>
    </source>
</evidence>
<feature type="domain" description="VOC" evidence="1">
    <location>
        <begin position="11"/>
        <end position="128"/>
    </location>
</feature>
<reference evidence="2 3" key="1">
    <citation type="submission" date="2018-01" db="EMBL/GenBank/DDBJ databases">
        <title>Whole genome sequence of Melissococcus plutonius DAT561.</title>
        <authorList>
            <person name="Okumura K."/>
            <person name="Takamatsu D."/>
            <person name="Okura M."/>
        </authorList>
    </citation>
    <scope>NUCLEOTIDE SEQUENCE [LARGE SCALE GENOMIC DNA]</scope>
    <source>
        <strain evidence="2 3">DAT561</strain>
    </source>
</reference>
<dbReference type="SUPFAM" id="SSF54593">
    <property type="entry name" value="Glyoxalase/Bleomycin resistance protein/Dihydroxybiphenyl dioxygenase"/>
    <property type="match status" value="2"/>
</dbReference>
<dbReference type="Gene3D" id="3.10.180.10">
    <property type="entry name" value="2,3-Dihydroxybiphenyl 1,2-Dioxygenase, domain 1"/>
    <property type="match status" value="2"/>
</dbReference>
<dbReference type="Proteomes" id="UP000269226">
    <property type="component" value="Chromosome"/>
</dbReference>
<dbReference type="Pfam" id="PF14507">
    <property type="entry name" value="CppA_C"/>
    <property type="match status" value="1"/>
</dbReference>
<dbReference type="InterPro" id="IPR032703">
    <property type="entry name" value="CppA_C"/>
</dbReference>
<dbReference type="RefSeq" id="WP_126347208.1">
    <property type="nucleotide sequence ID" value="NZ_AP018492.1"/>
</dbReference>
<dbReference type="InterPro" id="IPR029068">
    <property type="entry name" value="Glyas_Bleomycin-R_OHBP_Dase"/>
</dbReference>
<dbReference type="PROSITE" id="PS51819">
    <property type="entry name" value="VOC"/>
    <property type="match status" value="1"/>
</dbReference>
<name>A0A2Z5Y179_9ENTE</name>
<dbReference type="GeneID" id="57043054"/>
<accession>A0A2Z5Y179</accession>
<dbReference type="Pfam" id="PF00903">
    <property type="entry name" value="Glyoxalase"/>
    <property type="match status" value="1"/>
</dbReference>
<dbReference type="PANTHER" id="PTHR43279">
    <property type="entry name" value="CATECHOL-2,3-DIOXYGENASE"/>
    <property type="match status" value="1"/>
</dbReference>
<dbReference type="EMBL" id="AP018492">
    <property type="protein sequence ID" value="BBC60632.1"/>
    <property type="molecule type" value="Genomic_DNA"/>
</dbReference>
<evidence type="ECO:0000313" key="2">
    <source>
        <dbReference type="EMBL" id="BBC60632.1"/>
    </source>
</evidence>
<dbReference type="InterPro" id="IPR037523">
    <property type="entry name" value="VOC_core"/>
</dbReference>
<proteinExistence type="predicted"/>
<organism evidence="2 3">
    <name type="scientific">Melissococcus plutonius</name>
    <dbReference type="NCBI Taxonomy" id="33970"/>
    <lineage>
        <taxon>Bacteria</taxon>
        <taxon>Bacillati</taxon>
        <taxon>Bacillota</taxon>
        <taxon>Bacilli</taxon>
        <taxon>Lactobacillales</taxon>
        <taxon>Enterococcaceae</taxon>
        <taxon>Melissococcus</taxon>
    </lineage>
</organism>
<sequence>MNKFKLPKNIYVKTVALRINNSEEMLKFYRDIVGFVLKTEENNLSVFGTIELDSQLLILEEMESIEQGSKTKRLAGLSLRLPNEVELATIARRIVSNKYPIEGAIIRNARRSIFLLDPEGNRLELYCNVPLSLNEEKSELSLLNLDKLLQKGLPVYHGLSKEAKFDLIYLNTEKNRDSVHFYQNTLGMSLLENYNNILTMGEGHFSIALQEDKLNERSIANKNQLGIEFLICPVVCDGDMRQLEEHLQAEQVNFFIDKRKTFITIYDKLGIEWWFMRHPNIKK</sequence>
<dbReference type="InterPro" id="IPR004360">
    <property type="entry name" value="Glyas_Fos-R_dOase_dom"/>
</dbReference>